<feature type="region of interest" description="Disordered" evidence="1">
    <location>
        <begin position="278"/>
        <end position="316"/>
    </location>
</feature>
<dbReference type="PANTHER" id="PTHR31027:SF2">
    <property type="entry name" value="LEBERCILIN DOMAIN-CONTAINING PROTEIN"/>
    <property type="match status" value="1"/>
</dbReference>
<feature type="compositionally biased region" description="Polar residues" evidence="1">
    <location>
        <begin position="363"/>
        <end position="385"/>
    </location>
</feature>
<feature type="compositionally biased region" description="Basic residues" evidence="1">
    <location>
        <begin position="295"/>
        <end position="316"/>
    </location>
</feature>
<dbReference type="GO" id="GO:0005783">
    <property type="term" value="C:endoplasmic reticulum"/>
    <property type="evidence" value="ECO:0007669"/>
    <property type="project" value="TreeGrafter"/>
</dbReference>
<dbReference type="STRING" id="307972.A0A2G8K0U8"/>
<gene>
    <name evidence="2" type="ORF">BSL78_21545</name>
</gene>
<keyword evidence="3" id="KW-1185">Reference proteome</keyword>
<feature type="region of interest" description="Disordered" evidence="1">
    <location>
        <begin position="32"/>
        <end position="51"/>
    </location>
</feature>
<name>A0A2G8K0U8_STIJA</name>
<evidence type="ECO:0000313" key="3">
    <source>
        <dbReference type="Proteomes" id="UP000230750"/>
    </source>
</evidence>
<feature type="compositionally biased region" description="Basic and acidic residues" evidence="1">
    <location>
        <begin position="153"/>
        <end position="185"/>
    </location>
</feature>
<dbReference type="GO" id="GO:0008298">
    <property type="term" value="P:intracellular mRNA localization"/>
    <property type="evidence" value="ECO:0007669"/>
    <property type="project" value="TreeGrafter"/>
</dbReference>
<feature type="region of interest" description="Disordered" evidence="1">
    <location>
        <begin position="153"/>
        <end position="188"/>
    </location>
</feature>
<dbReference type="GO" id="GO:1990904">
    <property type="term" value="C:ribonucleoprotein complex"/>
    <property type="evidence" value="ECO:0007669"/>
    <property type="project" value="TreeGrafter"/>
</dbReference>
<organism evidence="2 3">
    <name type="scientific">Stichopus japonicus</name>
    <name type="common">Sea cucumber</name>
    <dbReference type="NCBI Taxonomy" id="307972"/>
    <lineage>
        <taxon>Eukaryota</taxon>
        <taxon>Metazoa</taxon>
        <taxon>Echinodermata</taxon>
        <taxon>Eleutherozoa</taxon>
        <taxon>Echinozoa</taxon>
        <taxon>Holothuroidea</taxon>
        <taxon>Aspidochirotacea</taxon>
        <taxon>Aspidochirotida</taxon>
        <taxon>Stichopodidae</taxon>
        <taxon>Apostichopus</taxon>
    </lineage>
</organism>
<dbReference type="GO" id="GO:0042175">
    <property type="term" value="C:nuclear outer membrane-endoplasmic reticulum membrane network"/>
    <property type="evidence" value="ECO:0007669"/>
    <property type="project" value="TreeGrafter"/>
</dbReference>
<comment type="caution">
    <text evidence="2">The sequence shown here is derived from an EMBL/GenBank/DDBJ whole genome shotgun (WGS) entry which is preliminary data.</text>
</comment>
<dbReference type="EMBL" id="MRZV01001004">
    <property type="protein sequence ID" value="PIK41610.1"/>
    <property type="molecule type" value="Genomic_DNA"/>
</dbReference>
<sequence>ARPKTMRPPNKKKFEEGQDALLEKIRIKEAELKSLGKPSKESSPEATEERNKLNAKLKAIRGEKFQTIESRKEKEKELQKVRDDITKKGDILSKLEASLPYRTVEGLDRALKNLEYQLQHKKLTSREENRLVREIETLKRSWSLVREYDRKKKDIKADKDSKSKLQDEKDNKRQAYTIHKQDQEKYKKHMKEYREGEKKRTEEARKARHAERIKLQREYDESREPYLEELQTCAALIKYLQSYIPQEDEANLNTAAKVRHSTESLYQKDHLEGEFTVLRRKGDSDDEGGVSQLSGRRKKGRRQRRHSGHSKSLRHSHQVFSQFLSMKMDAPPTMAEVVETLVKLRSKLDYLEKLAKDEKLQSEVGSSHGSDFTMSSDYSTGTNELSQDHQLIEDDELIPEGATRKAERRHPKERLPRLETGRGLADIKDSRSGQNEINDQKSVTEEDLVENTINSEKLNGFKEGEIIAKVRESGEFLSSDVKHIHKSMENCSLVDGTPSIEVDGPLLNGGECNSNNSNARSNGSSKTQTVEYLRTLSDTINQNDVVVVKPS</sequence>
<dbReference type="OrthoDB" id="2195113at2759"/>
<dbReference type="GO" id="GO:0003729">
    <property type="term" value="F:mRNA binding"/>
    <property type="evidence" value="ECO:0007669"/>
    <property type="project" value="TreeGrafter"/>
</dbReference>
<dbReference type="Proteomes" id="UP000230750">
    <property type="component" value="Unassembled WGS sequence"/>
</dbReference>
<feature type="compositionally biased region" description="Basic and acidic residues" evidence="1">
    <location>
        <begin position="413"/>
        <end position="431"/>
    </location>
</feature>
<protein>
    <submittedName>
        <fullName evidence="2">Uncharacterized protein</fullName>
    </submittedName>
</protein>
<dbReference type="AlphaFoldDB" id="A0A2G8K0U8"/>
<evidence type="ECO:0000313" key="2">
    <source>
        <dbReference type="EMBL" id="PIK41610.1"/>
    </source>
</evidence>
<reference evidence="2 3" key="1">
    <citation type="journal article" date="2017" name="PLoS Biol.">
        <title>The sea cucumber genome provides insights into morphological evolution and visceral regeneration.</title>
        <authorList>
            <person name="Zhang X."/>
            <person name="Sun L."/>
            <person name="Yuan J."/>
            <person name="Sun Y."/>
            <person name="Gao Y."/>
            <person name="Zhang L."/>
            <person name="Li S."/>
            <person name="Dai H."/>
            <person name="Hamel J.F."/>
            <person name="Liu C."/>
            <person name="Yu Y."/>
            <person name="Liu S."/>
            <person name="Lin W."/>
            <person name="Guo K."/>
            <person name="Jin S."/>
            <person name="Xu P."/>
            <person name="Storey K.B."/>
            <person name="Huan P."/>
            <person name="Zhang T."/>
            <person name="Zhou Y."/>
            <person name="Zhang J."/>
            <person name="Lin C."/>
            <person name="Li X."/>
            <person name="Xing L."/>
            <person name="Huo D."/>
            <person name="Sun M."/>
            <person name="Wang L."/>
            <person name="Mercier A."/>
            <person name="Li F."/>
            <person name="Yang H."/>
            <person name="Xiang J."/>
        </authorList>
    </citation>
    <scope>NUCLEOTIDE SEQUENCE [LARGE SCALE GENOMIC DNA]</scope>
    <source>
        <strain evidence="2">Shaxun</strain>
        <tissue evidence="2">Muscle</tissue>
    </source>
</reference>
<dbReference type="InterPro" id="IPR039604">
    <property type="entry name" value="Bfr1"/>
</dbReference>
<evidence type="ECO:0000256" key="1">
    <source>
        <dbReference type="SAM" id="MobiDB-lite"/>
    </source>
</evidence>
<proteinExistence type="predicted"/>
<accession>A0A2G8K0U8</accession>
<feature type="region of interest" description="Disordered" evidence="1">
    <location>
        <begin position="359"/>
        <end position="445"/>
    </location>
</feature>
<feature type="non-terminal residue" evidence="2">
    <location>
        <position position="1"/>
    </location>
</feature>
<dbReference type="PANTHER" id="PTHR31027">
    <property type="entry name" value="NUCLEAR SEGREGATION PROTEIN BFR1"/>
    <property type="match status" value="1"/>
</dbReference>